<reference evidence="1 2" key="1">
    <citation type="submission" date="2023-11" db="EMBL/GenBank/DDBJ databases">
        <title>Peredibacter starrii A3.12.</title>
        <authorList>
            <person name="Mitchell R.J."/>
        </authorList>
    </citation>
    <scope>NUCLEOTIDE SEQUENCE [LARGE SCALE GENOMIC DNA]</scope>
    <source>
        <strain evidence="1 2">A3.12</strain>
    </source>
</reference>
<sequence>MKITSLIFIALVTVACSSTEKSQTKINALEINDKLVKGKTSQSQVLENFGTPDVVEKTPEGDMWAYSRRSNESSSVGGGISHYISSAGFWNWTGMNVGGDSSSSSTKTASLVLHFHQDKTLRTYTFRTEKF</sequence>
<dbReference type="RefSeq" id="WP_321397001.1">
    <property type="nucleotide sequence ID" value="NZ_CP139487.1"/>
</dbReference>
<protein>
    <recommendedName>
        <fullName evidence="3">Lipoprotein SmpA/OmlA domain-containing protein</fullName>
    </recommendedName>
</protein>
<accession>A0AAX4HRV7</accession>
<name>A0AAX4HRV7_9BACT</name>
<dbReference type="KEGG" id="psti:SOO65_03505"/>
<organism evidence="1 2">
    <name type="scientific">Peredibacter starrii</name>
    <dbReference type="NCBI Taxonomy" id="28202"/>
    <lineage>
        <taxon>Bacteria</taxon>
        <taxon>Pseudomonadati</taxon>
        <taxon>Bdellovibrionota</taxon>
        <taxon>Bacteriovoracia</taxon>
        <taxon>Bacteriovoracales</taxon>
        <taxon>Bacteriovoracaceae</taxon>
        <taxon>Peredibacter</taxon>
    </lineage>
</organism>
<keyword evidence="2" id="KW-1185">Reference proteome</keyword>
<evidence type="ECO:0000313" key="2">
    <source>
        <dbReference type="Proteomes" id="UP001324634"/>
    </source>
</evidence>
<evidence type="ECO:0008006" key="3">
    <source>
        <dbReference type="Google" id="ProtNLM"/>
    </source>
</evidence>
<gene>
    <name evidence="1" type="ORF">SOO65_03505</name>
</gene>
<evidence type="ECO:0000313" key="1">
    <source>
        <dbReference type="EMBL" id="WPU65806.1"/>
    </source>
</evidence>
<proteinExistence type="predicted"/>
<dbReference type="PROSITE" id="PS51257">
    <property type="entry name" value="PROKAR_LIPOPROTEIN"/>
    <property type="match status" value="1"/>
</dbReference>
<dbReference type="Proteomes" id="UP001324634">
    <property type="component" value="Chromosome"/>
</dbReference>
<dbReference type="EMBL" id="CP139487">
    <property type="protein sequence ID" value="WPU65806.1"/>
    <property type="molecule type" value="Genomic_DNA"/>
</dbReference>
<dbReference type="AlphaFoldDB" id="A0AAX4HRV7"/>